<comment type="caution">
    <text evidence="2">The sequence shown here is derived from an EMBL/GenBank/DDBJ whole genome shotgun (WGS) entry which is preliminary data.</text>
</comment>
<dbReference type="OrthoDB" id="2648023at2"/>
<accession>A0A329B7R6</accession>
<dbReference type="EMBL" id="QLTK01000045">
    <property type="protein sequence ID" value="RAS17754.1"/>
    <property type="molecule type" value="Genomic_DNA"/>
</dbReference>
<evidence type="ECO:0000313" key="3">
    <source>
        <dbReference type="Proteomes" id="UP000248918"/>
    </source>
</evidence>
<dbReference type="Pfam" id="PF07883">
    <property type="entry name" value="Cupin_2"/>
    <property type="match status" value="1"/>
</dbReference>
<name>A0A329B7R6_9BURK</name>
<dbReference type="RefSeq" id="WP_111935701.1">
    <property type="nucleotide sequence ID" value="NZ_CADFFP010000013.1"/>
</dbReference>
<organism evidence="2 3">
    <name type="scientific">Paraburkholderia bryophila</name>
    <dbReference type="NCBI Taxonomy" id="420952"/>
    <lineage>
        <taxon>Bacteria</taxon>
        <taxon>Pseudomonadati</taxon>
        <taxon>Pseudomonadota</taxon>
        <taxon>Betaproteobacteria</taxon>
        <taxon>Burkholderiales</taxon>
        <taxon>Burkholderiaceae</taxon>
        <taxon>Paraburkholderia</taxon>
    </lineage>
</organism>
<dbReference type="GO" id="GO:0051213">
    <property type="term" value="F:dioxygenase activity"/>
    <property type="evidence" value="ECO:0007669"/>
    <property type="project" value="UniProtKB-KW"/>
</dbReference>
<dbReference type="AlphaFoldDB" id="A0A329B7R6"/>
<dbReference type="Gene3D" id="2.60.120.10">
    <property type="entry name" value="Jelly Rolls"/>
    <property type="match status" value="1"/>
</dbReference>
<keyword evidence="2" id="KW-0560">Oxidoreductase</keyword>
<dbReference type="InterPro" id="IPR011051">
    <property type="entry name" value="RmlC_Cupin_sf"/>
</dbReference>
<reference evidence="2 3" key="1">
    <citation type="submission" date="2018-06" db="EMBL/GenBank/DDBJ databases">
        <title>Genomic Encyclopedia of Type Strains, Phase III (KMG-III): the genomes of soil and plant-associated and newly described type strains.</title>
        <authorList>
            <person name="Whitman W."/>
        </authorList>
    </citation>
    <scope>NUCLEOTIDE SEQUENCE [LARGE SCALE GENOMIC DNA]</scope>
    <source>
        <strain evidence="2 3">LMG 23644</strain>
    </source>
</reference>
<dbReference type="InterPro" id="IPR014710">
    <property type="entry name" value="RmlC-like_jellyroll"/>
</dbReference>
<dbReference type="Proteomes" id="UP000248918">
    <property type="component" value="Unassembled WGS sequence"/>
</dbReference>
<dbReference type="SUPFAM" id="SSF51182">
    <property type="entry name" value="RmlC-like cupins"/>
    <property type="match status" value="1"/>
</dbReference>
<dbReference type="InterPro" id="IPR013096">
    <property type="entry name" value="Cupin_2"/>
</dbReference>
<feature type="domain" description="Cupin type-2" evidence="1">
    <location>
        <begin position="49"/>
        <end position="111"/>
    </location>
</feature>
<protein>
    <submittedName>
        <fullName evidence="2">Quercetin dioxygenase-like cupin family protein</fullName>
    </submittedName>
</protein>
<proteinExistence type="predicted"/>
<evidence type="ECO:0000313" key="2">
    <source>
        <dbReference type="EMBL" id="RAS17754.1"/>
    </source>
</evidence>
<evidence type="ECO:0000259" key="1">
    <source>
        <dbReference type="Pfam" id="PF07883"/>
    </source>
</evidence>
<sequence>MQSKFVVRPSDVPSYSPANHEGTKNYRLVAPGVNGAQFMEIIYGDIERHAGAVAHAHPGMEQAAYVIEGEATAEIDGVRHHISTGDLMFFPAGVFHDIQVISERIRLLVIYSPPYGEAPEKVIRRESEAQS</sequence>
<gene>
    <name evidence="2" type="ORF">BX591_14526</name>
</gene>
<keyword evidence="2" id="KW-0223">Dioxygenase</keyword>